<keyword evidence="3" id="KW-1185">Reference proteome</keyword>
<dbReference type="PANTHER" id="PTHR46500:SF1">
    <property type="entry name" value="CILIA- AND FLAGELLA-ASSOCIATED PROTEIN 221"/>
    <property type="match status" value="1"/>
</dbReference>
<reference evidence="2 3" key="1">
    <citation type="journal article" date="2015" name="Genome Biol. Evol.">
        <title>Comparative Genomics of a Bacterivorous Green Alga Reveals Evolutionary Causalities and Consequences of Phago-Mixotrophic Mode of Nutrition.</title>
        <authorList>
            <person name="Burns J.A."/>
            <person name="Paasch A."/>
            <person name="Narechania A."/>
            <person name="Kim E."/>
        </authorList>
    </citation>
    <scope>NUCLEOTIDE SEQUENCE [LARGE SCALE GENOMIC DNA]</scope>
    <source>
        <strain evidence="2 3">PLY_AMNH</strain>
    </source>
</reference>
<dbReference type="GO" id="GO:0044458">
    <property type="term" value="P:motile cilium assembly"/>
    <property type="evidence" value="ECO:0007669"/>
    <property type="project" value="TreeGrafter"/>
</dbReference>
<dbReference type="GO" id="GO:0003341">
    <property type="term" value="P:cilium movement"/>
    <property type="evidence" value="ECO:0007669"/>
    <property type="project" value="InterPro"/>
</dbReference>
<dbReference type="InterPro" id="IPR029676">
    <property type="entry name" value="CFAP221"/>
</dbReference>
<organism evidence="2 3">
    <name type="scientific">Cymbomonas tetramitiformis</name>
    <dbReference type="NCBI Taxonomy" id="36881"/>
    <lineage>
        <taxon>Eukaryota</taxon>
        <taxon>Viridiplantae</taxon>
        <taxon>Chlorophyta</taxon>
        <taxon>Pyramimonadophyceae</taxon>
        <taxon>Pyramimonadales</taxon>
        <taxon>Pyramimonadaceae</taxon>
        <taxon>Cymbomonas</taxon>
    </lineage>
</organism>
<gene>
    <name evidence="2" type="ORF">CYMTET_40626</name>
</gene>
<dbReference type="AlphaFoldDB" id="A0AAE0C7Q2"/>
<comment type="caution">
    <text evidence="2">The sequence shown here is derived from an EMBL/GenBank/DDBJ whole genome shotgun (WGS) entry which is preliminary data.</text>
</comment>
<proteinExistence type="predicted"/>
<feature type="region of interest" description="Disordered" evidence="1">
    <location>
        <begin position="326"/>
        <end position="365"/>
    </location>
</feature>
<dbReference type="GO" id="GO:0097729">
    <property type="term" value="C:9+2 motile cilium"/>
    <property type="evidence" value="ECO:0007669"/>
    <property type="project" value="TreeGrafter"/>
</dbReference>
<protein>
    <recommendedName>
        <fullName evidence="4">Cilia- and flagella-associated protein 221</fullName>
    </recommendedName>
</protein>
<dbReference type="Gene3D" id="2.60.40.10">
    <property type="entry name" value="Immunoglobulins"/>
    <property type="match status" value="2"/>
</dbReference>
<name>A0AAE0C7Q2_9CHLO</name>
<evidence type="ECO:0000313" key="2">
    <source>
        <dbReference type="EMBL" id="KAK3249973.1"/>
    </source>
</evidence>
<dbReference type="Proteomes" id="UP001190700">
    <property type="component" value="Unassembled WGS sequence"/>
</dbReference>
<accession>A0AAE0C7Q2</accession>
<dbReference type="EMBL" id="LGRX02026993">
    <property type="protein sequence ID" value="KAK3249973.1"/>
    <property type="molecule type" value="Genomic_DNA"/>
</dbReference>
<sequence>MTAAMASTTPMYASIAGLGSTLRDSSVHVGQELGISMEGLIDEAPVKLGHHPLTTKRDYIKTGHNHLFRITPSIVHFGGYEVGNVHRQTLHICNVSNRSTRLHIIPPNTPFFKIFFDKKGLVAPGMSEEIRLEFCPTEWRYFYDCIRVHSDGENLVVPIHAYPVMNETIFPTRIDFGKCGVNETKTRVVKLECKVPIQFEFEIIPEVPLENSAELWIHPLEGVVPADGGVEITINFKPLRLVTYNFPLQIRLAQFNSKPIVCTVSGSGFPCLLRDTALKSTVKEAQGIDRCGVFSNTTEELEGLDGAPDATLHRAFGAAAGGVMSTKGKKGGGAGGGDAVTRSKKIKKAVTQNPTVRPPATPPSDEVEVAITGGTVKVPTGSLQTHSTVSYVLLQQPGKLRIKDLKSVIADNQMKQTKRLEMLEGATTKGLGWIDDEEMGHQMKEMIFQKEFSQMVEVEKQKELKTDVARGVDEPTTEELAEHVHMIQAAQEARGRAQRLEATAKFQPVLTKQRAMHFADEPIGNGNEPNFDMYKNNEFRIRAQVMERFVQVVQTVIFRQRAGKRLERIQKFTEEAGHDSEKLYSLLELIDVKAAFPDASTDQEEGAPVVSNLGADLAAERVYEHAFPMYRAANFRVCSEVALGEIDDWETVEPMTLKVPLQYKMVGYQALEFTPISTYVPIMESQPLMQGAEEEECQGPPRGALQDLVLSNIPALFQSPKREPLIPPADRFSTNTVMTPVVPQWGMREDPFRIQPAEYTLLGMIEFVGTGAGHAFAGSEPRKDPGWLCPCCQPLLIGPHPPMGAVQVGLGWAALFGRVYGIPRGGGSGAAAGVRQVRVEISGSNTVLALPEPPLLSDIWLPRREDWLMEKVSIPALMTGPREDDQMMDDNSVEVHPDAAIEEVKYPTSASIAAEFYIPVHQGSAPAPEGEGAEAAAGIASGEVKPLEAAPAEPVGINNYEIPRQRRELDLDNSKVVGRIERGIEVEKRRDAFNAVVKDPRYRIAGVRLRPDEEEEEA</sequence>
<dbReference type="PANTHER" id="PTHR46500">
    <property type="entry name" value="CILIA- AND FLAGELLA-ASSOCIATED PROTEIN 221"/>
    <property type="match status" value="1"/>
</dbReference>
<dbReference type="Pfam" id="PF24771">
    <property type="entry name" value="Ig_CFAP74_1st"/>
    <property type="match status" value="1"/>
</dbReference>
<evidence type="ECO:0008006" key="4">
    <source>
        <dbReference type="Google" id="ProtNLM"/>
    </source>
</evidence>
<evidence type="ECO:0000313" key="3">
    <source>
        <dbReference type="Proteomes" id="UP001190700"/>
    </source>
</evidence>
<evidence type="ECO:0000256" key="1">
    <source>
        <dbReference type="SAM" id="MobiDB-lite"/>
    </source>
</evidence>
<dbReference type="InterPro" id="IPR013783">
    <property type="entry name" value="Ig-like_fold"/>
</dbReference>